<evidence type="ECO:0000256" key="8">
    <source>
        <dbReference type="ARBA" id="ARBA00023170"/>
    </source>
</evidence>
<keyword evidence="11" id="KW-0716">Sensory transduction</keyword>
<evidence type="ECO:0000313" key="14">
    <source>
        <dbReference type="Proteomes" id="UP000694892"/>
    </source>
</evidence>
<dbReference type="PROSITE" id="PS00237">
    <property type="entry name" value="G_PROTEIN_RECEP_F1_1"/>
    <property type="match status" value="1"/>
</dbReference>
<keyword evidence="8 10" id="KW-0675">Receptor</keyword>
<dbReference type="GO" id="GO:0005886">
    <property type="term" value="C:plasma membrane"/>
    <property type="evidence" value="ECO:0007669"/>
    <property type="project" value="UniProtKB-SubCell"/>
</dbReference>
<keyword evidence="5 11" id="KW-1133">Transmembrane helix</keyword>
<dbReference type="PRINTS" id="PR00237">
    <property type="entry name" value="GPCRRHODOPSN"/>
</dbReference>
<feature type="domain" description="G-protein coupled receptors family 1 profile" evidence="12">
    <location>
        <begin position="1"/>
        <end position="232"/>
    </location>
</feature>
<dbReference type="PROSITE" id="PS50262">
    <property type="entry name" value="G_PROTEIN_RECEP_F1_2"/>
    <property type="match status" value="1"/>
</dbReference>
<reference evidence="14" key="1">
    <citation type="journal article" date="2016" name="Nature">
        <title>Genome evolution in the allotetraploid frog Xenopus laevis.</title>
        <authorList>
            <person name="Session A.M."/>
            <person name="Uno Y."/>
            <person name="Kwon T."/>
            <person name="Chapman J.A."/>
            <person name="Toyoda A."/>
            <person name="Takahashi S."/>
            <person name="Fukui A."/>
            <person name="Hikosaka A."/>
            <person name="Suzuki A."/>
            <person name="Kondo M."/>
            <person name="van Heeringen S.J."/>
            <person name="Quigley I."/>
            <person name="Heinz S."/>
            <person name="Ogino H."/>
            <person name="Ochi H."/>
            <person name="Hellsten U."/>
            <person name="Lyons J.B."/>
            <person name="Simakov O."/>
            <person name="Putnam N."/>
            <person name="Stites J."/>
            <person name="Kuroki Y."/>
            <person name="Tanaka T."/>
            <person name="Michiue T."/>
            <person name="Watanabe M."/>
            <person name="Bogdanovic O."/>
            <person name="Lister R."/>
            <person name="Georgiou G."/>
            <person name="Paranjpe S.S."/>
            <person name="van Kruijsbergen I."/>
            <person name="Shu S."/>
            <person name="Carlson J."/>
            <person name="Kinoshita T."/>
            <person name="Ohta Y."/>
            <person name="Mawaribuchi S."/>
            <person name="Jenkins J."/>
            <person name="Grimwood J."/>
            <person name="Schmutz J."/>
            <person name="Mitros T."/>
            <person name="Mozaffari S.V."/>
            <person name="Suzuki Y."/>
            <person name="Haramoto Y."/>
            <person name="Yamamoto T.S."/>
            <person name="Takagi C."/>
            <person name="Heald R."/>
            <person name="Miller K."/>
            <person name="Haudenschild C."/>
            <person name="Kitzman J."/>
            <person name="Nakayama T."/>
            <person name="Izutsu Y."/>
            <person name="Robert J."/>
            <person name="Fortriede J."/>
            <person name="Burns K."/>
            <person name="Lotay V."/>
            <person name="Karimi K."/>
            <person name="Yasuoka Y."/>
            <person name="Dichmann D.S."/>
            <person name="Flajnik M.F."/>
            <person name="Houston D.W."/>
            <person name="Shendure J."/>
            <person name="DuPasquier L."/>
            <person name="Vize P.D."/>
            <person name="Zorn A.M."/>
            <person name="Ito M."/>
            <person name="Marcotte E.M."/>
            <person name="Wallingford J.B."/>
            <person name="Ito Y."/>
            <person name="Asashima M."/>
            <person name="Ueno N."/>
            <person name="Matsuda Y."/>
            <person name="Veenstra G.J."/>
            <person name="Fujiyama A."/>
            <person name="Harland R.M."/>
            <person name="Taira M."/>
            <person name="Rokhsar D.S."/>
        </authorList>
    </citation>
    <scope>NUCLEOTIDE SEQUENCE [LARGE SCALE GENOMIC DNA]</scope>
    <source>
        <strain evidence="14">J</strain>
    </source>
</reference>
<evidence type="ECO:0000256" key="5">
    <source>
        <dbReference type="ARBA" id="ARBA00022989"/>
    </source>
</evidence>
<dbReference type="GO" id="GO:0004984">
    <property type="term" value="F:olfactory receptor activity"/>
    <property type="evidence" value="ECO:0007669"/>
    <property type="project" value="InterPro"/>
</dbReference>
<keyword evidence="7 11" id="KW-0472">Membrane</keyword>
<proteinExistence type="inferred from homology"/>
<dbReference type="InterPro" id="IPR050516">
    <property type="entry name" value="Olfactory_GPCR"/>
</dbReference>
<dbReference type="SUPFAM" id="SSF81321">
    <property type="entry name" value="Family A G protein-coupled receptor-like"/>
    <property type="match status" value="1"/>
</dbReference>
<dbReference type="InterPro" id="IPR000276">
    <property type="entry name" value="GPCR_Rhodpsn"/>
</dbReference>
<feature type="transmembrane region" description="Helical" evidence="11">
    <location>
        <begin position="215"/>
        <end position="234"/>
    </location>
</feature>
<keyword evidence="3 10" id="KW-0812">Transmembrane</keyword>
<evidence type="ECO:0000256" key="10">
    <source>
        <dbReference type="RuleBase" id="RU000688"/>
    </source>
</evidence>
<evidence type="ECO:0000256" key="2">
    <source>
        <dbReference type="ARBA" id="ARBA00022475"/>
    </source>
</evidence>
<sequence length="253" mass="28438">MLLQTGSDIIENIVYTSVTSPKLIHIFVTSNGRISFKECITQLYFFIAFGSTEYLLLTVMSYDRYVAVCKPLHYTLVMNRRKCTLGATGAWLGGILASVALSIVTSNLKYCSSNVVNHIFCDVIALVQLSCGETIFIHNIILIQGVILVMTSFLLTLASYIHIISTILRIHSSTGRYKAFSTCASHLTVVSLFYLLVLVLYMGPHSRIILSQSKVLVVLYAYFIPLLNPVVYSFRNKEVKWAIRKMLLQIMKS</sequence>
<dbReference type="PANTHER" id="PTHR26452">
    <property type="entry name" value="OLFACTORY RECEPTOR"/>
    <property type="match status" value="1"/>
</dbReference>
<feature type="transmembrane region" description="Helical" evidence="11">
    <location>
        <begin position="83"/>
        <end position="104"/>
    </location>
</feature>
<dbReference type="AlphaFoldDB" id="A0A974DFR0"/>
<evidence type="ECO:0000259" key="12">
    <source>
        <dbReference type="PROSITE" id="PS50262"/>
    </source>
</evidence>
<gene>
    <name evidence="13" type="ORF">XELAEV_18018727mg</name>
</gene>
<dbReference type="InterPro" id="IPR000725">
    <property type="entry name" value="Olfact_rcpt"/>
</dbReference>
<comment type="similarity">
    <text evidence="10">Belongs to the G-protein coupled receptor 1 family.</text>
</comment>
<evidence type="ECO:0000313" key="13">
    <source>
        <dbReference type="EMBL" id="OCT90111.1"/>
    </source>
</evidence>
<dbReference type="PRINTS" id="PR00245">
    <property type="entry name" value="OLFACTORYR"/>
</dbReference>
<dbReference type="GO" id="GO:0004930">
    <property type="term" value="F:G protein-coupled receptor activity"/>
    <property type="evidence" value="ECO:0007669"/>
    <property type="project" value="UniProtKB-KW"/>
</dbReference>
<dbReference type="EMBL" id="CM004470">
    <property type="protein sequence ID" value="OCT90111.1"/>
    <property type="molecule type" value="Genomic_DNA"/>
</dbReference>
<organism evidence="13 14">
    <name type="scientific">Xenopus laevis</name>
    <name type="common">African clawed frog</name>
    <dbReference type="NCBI Taxonomy" id="8355"/>
    <lineage>
        <taxon>Eukaryota</taxon>
        <taxon>Metazoa</taxon>
        <taxon>Chordata</taxon>
        <taxon>Craniata</taxon>
        <taxon>Vertebrata</taxon>
        <taxon>Euteleostomi</taxon>
        <taxon>Amphibia</taxon>
        <taxon>Batrachia</taxon>
        <taxon>Anura</taxon>
        <taxon>Pipoidea</taxon>
        <taxon>Pipidae</taxon>
        <taxon>Xenopodinae</taxon>
        <taxon>Xenopus</taxon>
        <taxon>Xenopus</taxon>
    </lineage>
</organism>
<dbReference type="Pfam" id="PF13853">
    <property type="entry name" value="7tm_4"/>
    <property type="match status" value="1"/>
</dbReference>
<keyword evidence="6 10" id="KW-0297">G-protein coupled receptor</keyword>
<protein>
    <recommendedName>
        <fullName evidence="11">Olfactory receptor</fullName>
    </recommendedName>
</protein>
<dbReference type="FunFam" id="1.20.1070.10:FF:000015">
    <property type="entry name" value="Olfactory receptor"/>
    <property type="match status" value="1"/>
</dbReference>
<name>A0A974DFR0_XENLA</name>
<evidence type="ECO:0000256" key="7">
    <source>
        <dbReference type="ARBA" id="ARBA00023136"/>
    </source>
</evidence>
<feature type="transmembrane region" description="Helical" evidence="11">
    <location>
        <begin position="43"/>
        <end position="62"/>
    </location>
</feature>
<keyword evidence="4 11" id="KW-0552">Olfaction</keyword>
<evidence type="ECO:0000256" key="1">
    <source>
        <dbReference type="ARBA" id="ARBA00004651"/>
    </source>
</evidence>
<keyword evidence="9 10" id="KW-0807">Transducer</keyword>
<feature type="transmembrane region" description="Helical" evidence="11">
    <location>
        <begin position="179"/>
        <end position="203"/>
    </location>
</feature>
<evidence type="ECO:0000256" key="9">
    <source>
        <dbReference type="ARBA" id="ARBA00023224"/>
    </source>
</evidence>
<dbReference type="Gene3D" id="1.20.1070.10">
    <property type="entry name" value="Rhodopsin 7-helix transmembrane proteins"/>
    <property type="match status" value="1"/>
</dbReference>
<evidence type="ECO:0000256" key="11">
    <source>
        <dbReference type="RuleBase" id="RU363047"/>
    </source>
</evidence>
<accession>A0A974DFR0</accession>
<evidence type="ECO:0000256" key="6">
    <source>
        <dbReference type="ARBA" id="ARBA00023040"/>
    </source>
</evidence>
<feature type="transmembrane region" description="Helical" evidence="11">
    <location>
        <begin position="135"/>
        <end position="158"/>
    </location>
</feature>
<dbReference type="Proteomes" id="UP000694892">
    <property type="component" value="Chromosome 3L"/>
</dbReference>
<evidence type="ECO:0000256" key="4">
    <source>
        <dbReference type="ARBA" id="ARBA00022725"/>
    </source>
</evidence>
<keyword evidence="2 11" id="KW-1003">Cell membrane</keyword>
<dbReference type="InterPro" id="IPR017452">
    <property type="entry name" value="GPCR_Rhodpsn_7TM"/>
</dbReference>
<comment type="subcellular location">
    <subcellularLocation>
        <location evidence="1 11">Cell membrane</location>
        <topology evidence="1 11">Multi-pass membrane protein</topology>
    </subcellularLocation>
</comment>
<dbReference type="CDD" id="cd13954">
    <property type="entry name" value="7tmA_OR"/>
    <property type="match status" value="1"/>
</dbReference>
<evidence type="ECO:0000256" key="3">
    <source>
        <dbReference type="ARBA" id="ARBA00022692"/>
    </source>
</evidence>